<sequence>MVDFEWNQEEYENAIREEGIEQGLERGKAMVVLGMLKEKLPLETIARVSDLSLDKIKEVGRLHSLL</sequence>
<name>A0ABV3X7T4_9FIRM</name>
<keyword evidence="2" id="KW-1185">Reference proteome</keyword>
<dbReference type="Proteomes" id="UP001559623">
    <property type="component" value="Unassembled WGS sequence"/>
</dbReference>
<dbReference type="EMBL" id="JARVLH010000009">
    <property type="protein sequence ID" value="MEX5286265.1"/>
    <property type="molecule type" value="Genomic_DNA"/>
</dbReference>
<evidence type="ECO:0000313" key="1">
    <source>
        <dbReference type="EMBL" id="MEX5286265.1"/>
    </source>
</evidence>
<accession>A0ABV3X7T4</accession>
<evidence type="ECO:0000313" key="2">
    <source>
        <dbReference type="Proteomes" id="UP001559623"/>
    </source>
</evidence>
<reference evidence="1 2" key="1">
    <citation type="submission" date="2023-04" db="EMBL/GenBank/DDBJ databases">
        <title>Genome Sequence of Selenomonas sputigena ATCC 33150.</title>
        <authorList>
            <person name="Miller D.P."/>
            <person name="Anvari S."/>
            <person name="Polson S.W."/>
            <person name="Macdonald M."/>
            <person name="Mcdowell J.V."/>
        </authorList>
    </citation>
    <scope>NUCLEOTIDE SEQUENCE [LARGE SCALE GENOMIC DNA]</scope>
    <source>
        <strain evidence="1 2">ATCC 33150</strain>
    </source>
</reference>
<proteinExistence type="predicted"/>
<gene>
    <name evidence="1" type="ORF">QCO44_11650</name>
</gene>
<protein>
    <submittedName>
        <fullName evidence="1">Monoheme cytochrome c</fullName>
    </submittedName>
</protein>
<comment type="caution">
    <text evidence="1">The sequence shown here is derived from an EMBL/GenBank/DDBJ whole genome shotgun (WGS) entry which is preliminary data.</text>
</comment>
<organism evidence="1 2">
    <name type="scientific">Selenomonas sputigena</name>
    <dbReference type="NCBI Taxonomy" id="69823"/>
    <lineage>
        <taxon>Bacteria</taxon>
        <taxon>Bacillati</taxon>
        <taxon>Bacillota</taxon>
        <taxon>Negativicutes</taxon>
        <taxon>Selenomonadales</taxon>
        <taxon>Selenomonadaceae</taxon>
        <taxon>Selenomonas</taxon>
    </lineage>
</organism>